<feature type="compositionally biased region" description="Low complexity" evidence="1">
    <location>
        <begin position="193"/>
        <end position="209"/>
    </location>
</feature>
<keyword evidence="4" id="KW-1185">Reference proteome</keyword>
<evidence type="ECO:0000313" key="4">
    <source>
        <dbReference type="Proteomes" id="UP000419138"/>
    </source>
</evidence>
<dbReference type="OrthoDB" id="9795188at2"/>
<reference evidence="3 4" key="1">
    <citation type="submission" date="2019-05" db="EMBL/GenBank/DDBJ databases">
        <title>Comparative genomics and metabolomics analyses of clavulanic acid producing Streptomyces species provides insight into specialized metabolism and evolution of beta-lactam biosynthetic gene clusters.</title>
        <authorList>
            <person name="Moore M.A."/>
            <person name="Cruz-Morales P."/>
            <person name="Barona Gomez F."/>
            <person name="Kapil T."/>
        </authorList>
    </citation>
    <scope>NUCLEOTIDE SEQUENCE [LARGE SCALE GENOMIC DNA]</scope>
    <source>
        <strain evidence="3 4">NRRL 5741</strain>
    </source>
</reference>
<accession>A0A646KFM2</accession>
<dbReference type="RefSeq" id="WP_153522919.1">
    <property type="nucleotide sequence ID" value="NZ_JBEPDZ010000077.1"/>
</dbReference>
<proteinExistence type="predicted"/>
<evidence type="ECO:0000256" key="1">
    <source>
        <dbReference type="SAM" id="MobiDB-lite"/>
    </source>
</evidence>
<comment type="caution">
    <text evidence="3">The sequence shown here is derived from an EMBL/GenBank/DDBJ whole genome shotgun (WGS) entry which is preliminary data.</text>
</comment>
<sequence>MEPFTLTTDRLLLRTFTPDDTEPVYQACQDPDIQRWTTVPSPYRREHAVEFIEQTVPDGWHNGTMCTFAVLPRTGGPLMASVGVTLRTYSGTWEIGFWTGKEHRGQGVTVEAVRAVAHWTFTRLGANRLEWRAEVGNHASRAVAERAGFTVEGELRAALLNKDTLRDTWVGSLLPSDVGLSSKPPYLPAARESAGPDASGLSGSPAPGSGCSGGSGGSGP</sequence>
<feature type="domain" description="N-acetyltransferase" evidence="2">
    <location>
        <begin position="11"/>
        <end position="175"/>
    </location>
</feature>
<keyword evidence="3" id="KW-0808">Transferase</keyword>
<dbReference type="EMBL" id="VCLA01000106">
    <property type="protein sequence ID" value="MQT01055.1"/>
    <property type="molecule type" value="Genomic_DNA"/>
</dbReference>
<dbReference type="PROSITE" id="PS51186">
    <property type="entry name" value="GNAT"/>
    <property type="match status" value="1"/>
</dbReference>
<dbReference type="GO" id="GO:0008999">
    <property type="term" value="F:protein-N-terminal-alanine acetyltransferase activity"/>
    <property type="evidence" value="ECO:0007669"/>
    <property type="project" value="TreeGrafter"/>
</dbReference>
<protein>
    <submittedName>
        <fullName evidence="3">GNAT family N-acetyltransferase</fullName>
    </submittedName>
</protein>
<dbReference type="SUPFAM" id="SSF55729">
    <property type="entry name" value="Acyl-CoA N-acyltransferases (Nat)"/>
    <property type="match status" value="1"/>
</dbReference>
<dbReference type="GO" id="GO:0005737">
    <property type="term" value="C:cytoplasm"/>
    <property type="evidence" value="ECO:0007669"/>
    <property type="project" value="TreeGrafter"/>
</dbReference>
<dbReference type="GO" id="GO:1990189">
    <property type="term" value="F:protein N-terminal-serine acetyltransferase activity"/>
    <property type="evidence" value="ECO:0007669"/>
    <property type="project" value="TreeGrafter"/>
</dbReference>
<dbReference type="PANTHER" id="PTHR43441:SF10">
    <property type="entry name" value="ACETYLTRANSFERASE"/>
    <property type="match status" value="1"/>
</dbReference>
<name>A0A646KFM2_STRJU</name>
<dbReference type="PANTHER" id="PTHR43441">
    <property type="entry name" value="RIBOSOMAL-PROTEIN-SERINE ACETYLTRANSFERASE"/>
    <property type="match status" value="1"/>
</dbReference>
<dbReference type="InterPro" id="IPR051908">
    <property type="entry name" value="Ribosomal_N-acetyltransferase"/>
</dbReference>
<dbReference type="Pfam" id="PF13302">
    <property type="entry name" value="Acetyltransf_3"/>
    <property type="match status" value="1"/>
</dbReference>
<dbReference type="AlphaFoldDB" id="A0A646KFM2"/>
<feature type="compositionally biased region" description="Gly residues" evidence="1">
    <location>
        <begin position="210"/>
        <end position="220"/>
    </location>
</feature>
<evidence type="ECO:0000259" key="2">
    <source>
        <dbReference type="PROSITE" id="PS51186"/>
    </source>
</evidence>
<dbReference type="Gene3D" id="3.40.630.30">
    <property type="match status" value="1"/>
</dbReference>
<gene>
    <name evidence="3" type="ORF">FF041_12725</name>
</gene>
<evidence type="ECO:0000313" key="3">
    <source>
        <dbReference type="EMBL" id="MQT01055.1"/>
    </source>
</evidence>
<dbReference type="InterPro" id="IPR000182">
    <property type="entry name" value="GNAT_dom"/>
</dbReference>
<dbReference type="InterPro" id="IPR016181">
    <property type="entry name" value="Acyl_CoA_acyltransferase"/>
</dbReference>
<organism evidence="3 4">
    <name type="scientific">Streptomyces jumonjinensis</name>
    <dbReference type="NCBI Taxonomy" id="1945"/>
    <lineage>
        <taxon>Bacteria</taxon>
        <taxon>Bacillati</taxon>
        <taxon>Actinomycetota</taxon>
        <taxon>Actinomycetes</taxon>
        <taxon>Kitasatosporales</taxon>
        <taxon>Streptomycetaceae</taxon>
        <taxon>Streptomyces</taxon>
    </lineage>
</organism>
<feature type="region of interest" description="Disordered" evidence="1">
    <location>
        <begin position="181"/>
        <end position="220"/>
    </location>
</feature>
<dbReference type="Proteomes" id="UP000419138">
    <property type="component" value="Unassembled WGS sequence"/>
</dbReference>